<accession>A0A9W9YCQ1</accession>
<dbReference type="Proteomes" id="UP001163046">
    <property type="component" value="Unassembled WGS sequence"/>
</dbReference>
<dbReference type="Gene3D" id="3.30.160.60">
    <property type="entry name" value="Classic Zinc Finger"/>
    <property type="match status" value="1"/>
</dbReference>
<feature type="domain" description="B box-type" evidence="10">
    <location>
        <begin position="95"/>
        <end position="142"/>
    </location>
</feature>
<dbReference type="Pfam" id="PF00097">
    <property type="entry name" value="zf-C3HC4"/>
    <property type="match status" value="1"/>
</dbReference>
<feature type="repeat" description="Filamin" evidence="7">
    <location>
        <begin position="367"/>
        <end position="470"/>
    </location>
</feature>
<feature type="repeat" description="NHL" evidence="8">
    <location>
        <begin position="673"/>
        <end position="716"/>
    </location>
</feature>
<keyword evidence="2" id="KW-0479">Metal-binding</keyword>
<feature type="repeat" description="NHL" evidence="8">
    <location>
        <begin position="719"/>
        <end position="762"/>
    </location>
</feature>
<evidence type="ECO:0000313" key="11">
    <source>
        <dbReference type="EMBL" id="KAJ7326545.1"/>
    </source>
</evidence>
<dbReference type="GO" id="GO:0008270">
    <property type="term" value="F:zinc ion binding"/>
    <property type="evidence" value="ECO:0007669"/>
    <property type="project" value="UniProtKB-KW"/>
</dbReference>
<dbReference type="Pfam" id="PF00643">
    <property type="entry name" value="zf-B_box"/>
    <property type="match status" value="1"/>
</dbReference>
<comment type="caution">
    <text evidence="11">The sequence shown here is derived from an EMBL/GenBank/DDBJ whole genome shotgun (WGS) entry which is preliminary data.</text>
</comment>
<evidence type="ECO:0000256" key="7">
    <source>
        <dbReference type="PROSITE-ProRule" id="PRU00087"/>
    </source>
</evidence>
<keyword evidence="4 6" id="KW-0863">Zinc-finger</keyword>
<evidence type="ECO:0000256" key="4">
    <source>
        <dbReference type="ARBA" id="ARBA00022771"/>
    </source>
</evidence>
<dbReference type="CDD" id="cd05819">
    <property type="entry name" value="NHL"/>
    <property type="match status" value="1"/>
</dbReference>
<dbReference type="CDD" id="cd16579">
    <property type="entry name" value="RING-HC_PML_C-V"/>
    <property type="match status" value="1"/>
</dbReference>
<dbReference type="PROSITE" id="PS51125">
    <property type="entry name" value="NHL"/>
    <property type="match status" value="4"/>
</dbReference>
<dbReference type="InterPro" id="IPR018957">
    <property type="entry name" value="Znf_C3HC4_RING-type"/>
</dbReference>
<dbReference type="AlphaFoldDB" id="A0A9W9YCQ1"/>
<dbReference type="InterPro" id="IPR017868">
    <property type="entry name" value="Filamin/ABP280_repeat-like"/>
</dbReference>
<keyword evidence="12" id="KW-1185">Reference proteome</keyword>
<dbReference type="SMART" id="SM00336">
    <property type="entry name" value="BBOX"/>
    <property type="match status" value="2"/>
</dbReference>
<dbReference type="SUPFAM" id="SSF57850">
    <property type="entry name" value="RING/U-box"/>
    <property type="match status" value="1"/>
</dbReference>
<dbReference type="InterPro" id="IPR017907">
    <property type="entry name" value="Znf_RING_CS"/>
</dbReference>
<proteinExistence type="inferred from homology"/>
<dbReference type="Gene3D" id="2.120.10.30">
    <property type="entry name" value="TolB, C-terminal domain"/>
    <property type="match status" value="2"/>
</dbReference>
<dbReference type="PROSITE" id="PS50194">
    <property type="entry name" value="FILAMIN_REPEAT"/>
    <property type="match status" value="1"/>
</dbReference>
<feature type="repeat" description="NHL" evidence="8">
    <location>
        <begin position="508"/>
        <end position="539"/>
    </location>
</feature>
<evidence type="ECO:0000313" key="12">
    <source>
        <dbReference type="Proteomes" id="UP001163046"/>
    </source>
</evidence>
<organism evidence="11 12">
    <name type="scientific">Desmophyllum pertusum</name>
    <dbReference type="NCBI Taxonomy" id="174260"/>
    <lineage>
        <taxon>Eukaryota</taxon>
        <taxon>Metazoa</taxon>
        <taxon>Cnidaria</taxon>
        <taxon>Anthozoa</taxon>
        <taxon>Hexacorallia</taxon>
        <taxon>Scleractinia</taxon>
        <taxon>Caryophylliina</taxon>
        <taxon>Caryophylliidae</taxon>
        <taxon>Desmophyllum</taxon>
    </lineage>
</organism>
<dbReference type="SUPFAM" id="SSF57845">
    <property type="entry name" value="B-box zinc-binding domain"/>
    <property type="match status" value="1"/>
</dbReference>
<evidence type="ECO:0000256" key="6">
    <source>
        <dbReference type="PROSITE-ProRule" id="PRU00024"/>
    </source>
</evidence>
<gene>
    <name evidence="11" type="ORF">OS493_027491</name>
</gene>
<dbReference type="InterPro" id="IPR013083">
    <property type="entry name" value="Znf_RING/FYVE/PHD"/>
</dbReference>
<name>A0A9W9YCQ1_9CNID</name>
<dbReference type="InterPro" id="IPR014756">
    <property type="entry name" value="Ig_E-set"/>
</dbReference>
<protein>
    <submittedName>
        <fullName evidence="11">Uncharacterized protein</fullName>
    </submittedName>
</protein>
<dbReference type="EMBL" id="MU827802">
    <property type="protein sequence ID" value="KAJ7326545.1"/>
    <property type="molecule type" value="Genomic_DNA"/>
</dbReference>
<keyword evidence="3" id="KW-0677">Repeat</keyword>
<dbReference type="Pfam" id="PF00630">
    <property type="entry name" value="Filamin"/>
    <property type="match status" value="1"/>
</dbReference>
<dbReference type="OrthoDB" id="264520at2759"/>
<dbReference type="PANTHER" id="PTHR25462:SF291">
    <property type="entry name" value="E3 UBIQUITIN-PROTEIN LIGASE TRIM45"/>
    <property type="match status" value="1"/>
</dbReference>
<sequence>MATTTLSDFLLNLKGKFTCYHCKGSLNNPKILPCLHTFCCGCLRRLEMENLGVEQPKCPLCKAIIELPEGANIDSLPSPLYLSRLQEMIRIRNNNPELACGSCDRRTAAVSYCFDCKCLVCVSCVEVHARIKVMKFHRVVELKEFSSKDLPLLIQAPLSCRQDGHKQEALDHFCKDCETQVCEKCLNSSHKGHNVLAISQASRESKKRILNAMDGLQDKMLSCREEIKRVDQSYKTVERRVITARQEVLKKIEDLMTFLRKHGDEMLANLESIYKDQQLSIIKQRKELELQLGQLQKSHEYAKDMLERDIGGEILDMERPVKKRFYQLIATSPKPVPHSQKSINVDYIPDQEVLRTLEQSELGRIFVSHTDPAHSTAEGEQMTQHLTGTGERIEFTIQTKDSDHNPSYSENDRVAVRIQSTKGTAIPARIEDKKDGSYVVSYTPLKTGVYQIDARVRGEPIKASPFTVHVTTRAEYLKASRINLENASKPHNYKPVASIGCSAQDRFQIKRPCGVAVGSSGEVVVADSWNRRLLLFSPRGKHSTQFEGRVLEGSVDLTNPVGVDFDLEGNIVVSDSDNQVIHVIDRCGVTIKTFGSDVLECPWGVCVTREGKIAVCDWGSASIKEFSQQGKLLKEFTSRRSAKPYYVIHHNDKYFVTFDTHCVEVFGNEGEFLYKIGDKGSDDGQLRDPRGMAIDSKDNLVVCDSGNHRLHMFTTDGRAFAFGTQGKETGQFDKPQDIVVTSDGRLYVTDYCNNRVQILQKN</sequence>
<evidence type="ECO:0000256" key="1">
    <source>
        <dbReference type="ARBA" id="ARBA00008518"/>
    </source>
</evidence>
<dbReference type="SMART" id="SM00557">
    <property type="entry name" value="IG_FLMN"/>
    <property type="match status" value="1"/>
</dbReference>
<keyword evidence="5" id="KW-0862">Zinc</keyword>
<dbReference type="SMART" id="SM00184">
    <property type="entry name" value="RING"/>
    <property type="match status" value="1"/>
</dbReference>
<dbReference type="InterPro" id="IPR000315">
    <property type="entry name" value="Znf_B-box"/>
</dbReference>
<evidence type="ECO:0000256" key="2">
    <source>
        <dbReference type="ARBA" id="ARBA00022723"/>
    </source>
</evidence>
<evidence type="ECO:0000259" key="9">
    <source>
        <dbReference type="PROSITE" id="PS50089"/>
    </source>
</evidence>
<dbReference type="PROSITE" id="PS50119">
    <property type="entry name" value="ZF_BBOX"/>
    <property type="match status" value="2"/>
</dbReference>
<dbReference type="InterPro" id="IPR047153">
    <property type="entry name" value="TRIM45/56/19-like"/>
</dbReference>
<dbReference type="InterPro" id="IPR001841">
    <property type="entry name" value="Znf_RING"/>
</dbReference>
<dbReference type="InterPro" id="IPR001298">
    <property type="entry name" value="Filamin/ABP280_rpt"/>
</dbReference>
<feature type="repeat" description="NHL" evidence="8">
    <location>
        <begin position="599"/>
        <end position="629"/>
    </location>
</feature>
<evidence type="ECO:0000256" key="5">
    <source>
        <dbReference type="ARBA" id="ARBA00022833"/>
    </source>
</evidence>
<dbReference type="InterPro" id="IPR013783">
    <property type="entry name" value="Ig-like_fold"/>
</dbReference>
<dbReference type="PROSITE" id="PS00518">
    <property type="entry name" value="ZF_RING_1"/>
    <property type="match status" value="1"/>
</dbReference>
<evidence type="ECO:0000256" key="8">
    <source>
        <dbReference type="PROSITE-ProRule" id="PRU00504"/>
    </source>
</evidence>
<dbReference type="Gene3D" id="3.30.40.10">
    <property type="entry name" value="Zinc/RING finger domain, C3HC4 (zinc finger)"/>
    <property type="match status" value="1"/>
</dbReference>
<dbReference type="Pfam" id="PF01436">
    <property type="entry name" value="NHL"/>
    <property type="match status" value="2"/>
</dbReference>
<dbReference type="PROSITE" id="PS50089">
    <property type="entry name" value="ZF_RING_2"/>
    <property type="match status" value="1"/>
</dbReference>
<dbReference type="InterPro" id="IPR001258">
    <property type="entry name" value="NHL_repeat"/>
</dbReference>
<dbReference type="GO" id="GO:0061630">
    <property type="term" value="F:ubiquitin protein ligase activity"/>
    <property type="evidence" value="ECO:0007669"/>
    <property type="project" value="TreeGrafter"/>
</dbReference>
<evidence type="ECO:0000259" key="10">
    <source>
        <dbReference type="PROSITE" id="PS50119"/>
    </source>
</evidence>
<dbReference type="InterPro" id="IPR011042">
    <property type="entry name" value="6-blade_b-propeller_TolB-like"/>
</dbReference>
<reference evidence="11" key="1">
    <citation type="submission" date="2023-01" db="EMBL/GenBank/DDBJ databases">
        <title>Genome assembly of the deep-sea coral Lophelia pertusa.</title>
        <authorList>
            <person name="Herrera S."/>
            <person name="Cordes E."/>
        </authorList>
    </citation>
    <scope>NUCLEOTIDE SEQUENCE</scope>
    <source>
        <strain evidence="11">USNM1676648</strain>
        <tissue evidence="11">Polyp</tissue>
    </source>
</reference>
<dbReference type="SUPFAM" id="SSF101898">
    <property type="entry name" value="NHL repeat"/>
    <property type="match status" value="1"/>
</dbReference>
<evidence type="ECO:0000256" key="3">
    <source>
        <dbReference type="ARBA" id="ARBA00022737"/>
    </source>
</evidence>
<feature type="domain" description="RING-type" evidence="9">
    <location>
        <begin position="19"/>
        <end position="62"/>
    </location>
</feature>
<dbReference type="Gene3D" id="2.60.40.10">
    <property type="entry name" value="Immunoglobulins"/>
    <property type="match status" value="1"/>
</dbReference>
<dbReference type="PANTHER" id="PTHR25462">
    <property type="entry name" value="BONUS, ISOFORM C-RELATED"/>
    <property type="match status" value="1"/>
</dbReference>
<dbReference type="SUPFAM" id="SSF81296">
    <property type="entry name" value="E set domains"/>
    <property type="match status" value="1"/>
</dbReference>
<comment type="similarity">
    <text evidence="1">Belongs to the TRIM/RBCC family.</text>
</comment>
<feature type="domain" description="B box-type" evidence="10">
    <location>
        <begin position="155"/>
        <end position="198"/>
    </location>
</feature>